<proteinExistence type="predicted"/>
<sequence length="525" mass="57450">MCRDLLTATSESNQIKVPLLFSALFIFTISKMAKVSASEGLKPKAMEVGERTEGVQGGVRLKKELSLSNGVAIIVGVIVGSGIFVSPNLALKYAGSKGMALIVWILSGCLSMIGALCYAELGTMIPKSGGEYAYIGEAFGPLPSFLFLWVALFILAPTANAITALTFAQNILQPLWPACEAPDSAVSLIAALLTYQGFLTVINCYDVKWVTRLQDSFTAAKILALLLIFFASLWHLFHGHTENLQSMMEGTKTSPSAIAIAFYSGLFSYSGWNYLNFVTEELKNPFRNLPRAICISMPVVTIVYALTNVAFFAVLSNAEILSSTAVAITFSEKILGSWGWIMSLFVALCTFGSLNGAIYASSRLFFVGARDGHLPLAISLIDIKRLTPVPSLLFMCLMTLVLLIWNNVEALLVVVTSMEALCVTSSVTGLLWMRYSKPNLKRPIRVNLALPCAFFVICIFLVILSCFTHPVELGIGITFTLLGIPVYFIFIKWQNKPMWLQTGCHSFNTFISKLFICLPEDSKEL</sequence>
<name>A0ACC0JVH6_CHOFU</name>
<organism evidence="1 2">
    <name type="scientific">Choristoneura fumiferana</name>
    <name type="common">Spruce budworm moth</name>
    <name type="synonym">Archips fumiferana</name>
    <dbReference type="NCBI Taxonomy" id="7141"/>
    <lineage>
        <taxon>Eukaryota</taxon>
        <taxon>Metazoa</taxon>
        <taxon>Ecdysozoa</taxon>
        <taxon>Arthropoda</taxon>
        <taxon>Hexapoda</taxon>
        <taxon>Insecta</taxon>
        <taxon>Pterygota</taxon>
        <taxon>Neoptera</taxon>
        <taxon>Endopterygota</taxon>
        <taxon>Lepidoptera</taxon>
        <taxon>Glossata</taxon>
        <taxon>Ditrysia</taxon>
        <taxon>Tortricoidea</taxon>
        <taxon>Tortricidae</taxon>
        <taxon>Tortricinae</taxon>
        <taxon>Choristoneura</taxon>
    </lineage>
</organism>
<gene>
    <name evidence="1" type="ORF">MSG28_002328</name>
</gene>
<evidence type="ECO:0000313" key="1">
    <source>
        <dbReference type="EMBL" id="KAI8428034.1"/>
    </source>
</evidence>
<accession>A0ACC0JVH6</accession>
<dbReference type="Proteomes" id="UP001064048">
    <property type="component" value="Chromosome 3"/>
</dbReference>
<keyword evidence="2" id="KW-1185">Reference proteome</keyword>
<protein>
    <submittedName>
        <fullName evidence="1">Uncharacterized protein</fullName>
    </submittedName>
</protein>
<reference evidence="1 2" key="1">
    <citation type="journal article" date="2022" name="Genome Biol. Evol.">
        <title>The Spruce Budworm Genome: Reconstructing the Evolutionary History of Antifreeze Proteins.</title>
        <authorList>
            <person name="Beliveau C."/>
            <person name="Gagne P."/>
            <person name="Picq S."/>
            <person name="Vernygora O."/>
            <person name="Keeling C.I."/>
            <person name="Pinkney K."/>
            <person name="Doucet D."/>
            <person name="Wen F."/>
            <person name="Johnston J.S."/>
            <person name="Maaroufi H."/>
            <person name="Boyle B."/>
            <person name="Laroche J."/>
            <person name="Dewar K."/>
            <person name="Juretic N."/>
            <person name="Blackburn G."/>
            <person name="Nisole A."/>
            <person name="Brunet B."/>
            <person name="Brandao M."/>
            <person name="Lumley L."/>
            <person name="Duan J."/>
            <person name="Quan G."/>
            <person name="Lucarotti C.J."/>
            <person name="Roe A.D."/>
            <person name="Sperling F.A.H."/>
            <person name="Levesque R.C."/>
            <person name="Cusson M."/>
        </authorList>
    </citation>
    <scope>NUCLEOTIDE SEQUENCE [LARGE SCALE GENOMIC DNA]</scope>
    <source>
        <strain evidence="1">Glfc:IPQL:Cfum</strain>
    </source>
</reference>
<comment type="caution">
    <text evidence="1">The sequence shown here is derived from an EMBL/GenBank/DDBJ whole genome shotgun (WGS) entry which is preliminary data.</text>
</comment>
<dbReference type="EMBL" id="CM046103">
    <property type="protein sequence ID" value="KAI8428034.1"/>
    <property type="molecule type" value="Genomic_DNA"/>
</dbReference>
<evidence type="ECO:0000313" key="2">
    <source>
        <dbReference type="Proteomes" id="UP001064048"/>
    </source>
</evidence>